<dbReference type="PANTHER" id="PTHR13610:SF9">
    <property type="entry name" value="FI06469P"/>
    <property type="match status" value="1"/>
</dbReference>
<evidence type="ECO:0000313" key="6">
    <source>
        <dbReference type="Proteomes" id="UP000182783"/>
    </source>
</evidence>
<dbReference type="PANTHER" id="PTHR13610">
    <property type="entry name" value="METHYLTRANSFERASE DOMAIN-CONTAINING PROTEIN"/>
    <property type="match status" value="1"/>
</dbReference>
<dbReference type="Proteomes" id="UP000182783">
    <property type="component" value="Unassembled WGS sequence"/>
</dbReference>
<accession>A0A1G9TT29</accession>
<feature type="transmembrane region" description="Helical" evidence="4">
    <location>
        <begin position="33"/>
        <end position="56"/>
    </location>
</feature>
<dbReference type="SUPFAM" id="SSF53335">
    <property type="entry name" value="S-adenosyl-L-methionine-dependent methyltransferases"/>
    <property type="match status" value="1"/>
</dbReference>
<dbReference type="InterPro" id="IPR029063">
    <property type="entry name" value="SAM-dependent_MTases_sf"/>
</dbReference>
<protein>
    <recommendedName>
        <fullName evidence="7">Methyltransferase domain-containing protein</fullName>
    </recommendedName>
</protein>
<keyword evidence="4" id="KW-0472">Membrane</keyword>
<keyword evidence="2" id="KW-0808">Transferase</keyword>
<dbReference type="AlphaFoldDB" id="A0A1G9TT29"/>
<keyword evidence="1" id="KW-0489">Methyltransferase</keyword>
<reference evidence="5 6" key="1">
    <citation type="submission" date="2016-10" db="EMBL/GenBank/DDBJ databases">
        <authorList>
            <person name="de Groot N.N."/>
        </authorList>
    </citation>
    <scope>NUCLEOTIDE SEQUENCE [LARGE SCALE GENOMIC DNA]</scope>
    <source>
        <strain evidence="5 6">CGMCC 1.10239</strain>
    </source>
</reference>
<name>A0A1G9TT29_9BACL</name>
<dbReference type="GO" id="GO:0016279">
    <property type="term" value="F:protein-lysine N-methyltransferase activity"/>
    <property type="evidence" value="ECO:0007669"/>
    <property type="project" value="InterPro"/>
</dbReference>
<organism evidence="5 6">
    <name type="scientific">Paenibacillus jilunlii</name>
    <dbReference type="NCBI Taxonomy" id="682956"/>
    <lineage>
        <taxon>Bacteria</taxon>
        <taxon>Bacillati</taxon>
        <taxon>Bacillota</taxon>
        <taxon>Bacilli</taxon>
        <taxon>Bacillales</taxon>
        <taxon>Paenibacillaceae</taxon>
        <taxon>Paenibacillus</taxon>
    </lineage>
</organism>
<evidence type="ECO:0000256" key="4">
    <source>
        <dbReference type="SAM" id="Phobius"/>
    </source>
</evidence>
<dbReference type="Gene3D" id="3.40.50.150">
    <property type="entry name" value="Vaccinia Virus protein VP39"/>
    <property type="match status" value="1"/>
</dbReference>
<evidence type="ECO:0000256" key="2">
    <source>
        <dbReference type="ARBA" id="ARBA00022679"/>
    </source>
</evidence>
<keyword evidence="4" id="KW-1133">Transmembrane helix</keyword>
<evidence type="ECO:0008006" key="7">
    <source>
        <dbReference type="Google" id="ProtNLM"/>
    </source>
</evidence>
<keyword evidence="4" id="KW-0812">Transmembrane</keyword>
<dbReference type="InterPro" id="IPR026170">
    <property type="entry name" value="FAM173A/B"/>
</dbReference>
<dbReference type="CDD" id="cd02440">
    <property type="entry name" value="AdoMet_MTases"/>
    <property type="match status" value="1"/>
</dbReference>
<gene>
    <name evidence="5" type="ORF">SAMN05216191_113179</name>
</gene>
<dbReference type="RefSeq" id="WP_341874817.1">
    <property type="nucleotide sequence ID" value="NZ_CP048429.1"/>
</dbReference>
<dbReference type="EMBL" id="FNGM01000013">
    <property type="protein sequence ID" value="SDM50812.1"/>
    <property type="molecule type" value="Genomic_DNA"/>
</dbReference>
<keyword evidence="3" id="KW-0949">S-adenosyl-L-methionine</keyword>
<proteinExistence type="predicted"/>
<evidence type="ECO:0000313" key="5">
    <source>
        <dbReference type="EMBL" id="SDM50812.1"/>
    </source>
</evidence>
<sequence>MLRTLKLVMRPQGIYNNRNIEILFIESKERNGYMLILQITWLLALAVLLSVMWIVVDTWRNGISPMPASKAVRLAVAGEVNRVPGYGTIIEAGSGWGTLGLDIVRQCPGKRLIGIENSILPLWCSRLLARIAARLPLSRNGQEPLQGRLRFTRGDIYRSSYADADMVLCYLFPGAMERLAAKFRQELPPGAVVISIFFALPDMQPVRTVTCRDTLRTKLYVYSF</sequence>
<evidence type="ECO:0000256" key="3">
    <source>
        <dbReference type="ARBA" id="ARBA00022691"/>
    </source>
</evidence>
<evidence type="ECO:0000256" key="1">
    <source>
        <dbReference type="ARBA" id="ARBA00022603"/>
    </source>
</evidence>
<dbReference type="GO" id="GO:0032259">
    <property type="term" value="P:methylation"/>
    <property type="evidence" value="ECO:0007669"/>
    <property type="project" value="UniProtKB-KW"/>
</dbReference>